<evidence type="ECO:0000256" key="7">
    <source>
        <dbReference type="SAM" id="MobiDB-lite"/>
    </source>
</evidence>
<dbReference type="InterPro" id="IPR053278">
    <property type="entry name" value="Pre-60S_factor_ECM1"/>
</dbReference>
<sequence length="197" mass="21462">MGKATGTKGKKPPSKHSRAARRATSPSIDLDKSLKDVRPPVESVDNRPAVLAARHSAGVTKKPKKKVLSSKARRRLEKSMDRAEAVMDRTATKVQRSVNHAKVINKRKKAWEEINKEVQEEIVHQVGPASKLSKKAKAKMEEDAMVAAFYADEDGDAQMEGAGESAEGAEGGQGAQQTQPAQPPFTAKQQEEDEEIL</sequence>
<evidence type="ECO:0000256" key="4">
    <source>
        <dbReference type="ARBA" id="ARBA00022490"/>
    </source>
</evidence>
<dbReference type="GO" id="GO:0005730">
    <property type="term" value="C:nucleolus"/>
    <property type="evidence" value="ECO:0007669"/>
    <property type="project" value="TreeGrafter"/>
</dbReference>
<evidence type="ECO:0000256" key="5">
    <source>
        <dbReference type="ARBA" id="ARBA00022517"/>
    </source>
</evidence>
<gene>
    <name evidence="8" type="ORF">CTHT_0028880</name>
</gene>
<organism evidence="9">
    <name type="scientific">Chaetomium thermophilum (strain DSM 1495 / CBS 144.50 / IMI 039719)</name>
    <name type="common">Thermochaetoides thermophila</name>
    <dbReference type="NCBI Taxonomy" id="759272"/>
    <lineage>
        <taxon>Eukaryota</taxon>
        <taxon>Fungi</taxon>
        <taxon>Dikarya</taxon>
        <taxon>Ascomycota</taxon>
        <taxon>Pezizomycotina</taxon>
        <taxon>Sordariomycetes</taxon>
        <taxon>Sordariomycetidae</taxon>
        <taxon>Sordariales</taxon>
        <taxon>Chaetomiaceae</taxon>
        <taxon>Thermochaetoides</taxon>
    </lineage>
</organism>
<keyword evidence="5" id="KW-0690">Ribosome biogenesis</keyword>
<accession>G0S7U8</accession>
<dbReference type="RefSeq" id="XP_006693344.1">
    <property type="nucleotide sequence ID" value="XM_006693281.1"/>
</dbReference>
<evidence type="ECO:0000256" key="6">
    <source>
        <dbReference type="ARBA" id="ARBA00023242"/>
    </source>
</evidence>
<dbReference type="Pfam" id="PF09135">
    <property type="entry name" value="Alb1"/>
    <property type="match status" value="1"/>
</dbReference>
<reference evidence="8 9" key="1">
    <citation type="journal article" date="2011" name="Cell">
        <title>Insight into structure and assembly of the nuclear pore complex by utilizing the genome of a eukaryotic thermophile.</title>
        <authorList>
            <person name="Amlacher S."/>
            <person name="Sarges P."/>
            <person name="Flemming D."/>
            <person name="van Noort V."/>
            <person name="Kunze R."/>
            <person name="Devos D.P."/>
            <person name="Arumugam M."/>
            <person name="Bork P."/>
            <person name="Hurt E."/>
        </authorList>
    </citation>
    <scope>NUCLEOTIDE SEQUENCE [LARGE SCALE GENOMIC DNA]</scope>
    <source>
        <strain evidence="9">DSM 1495 / CBS 144.50 / IMI 039719</strain>
    </source>
</reference>
<dbReference type="GO" id="GO:0030687">
    <property type="term" value="C:preribosome, large subunit precursor"/>
    <property type="evidence" value="ECO:0007669"/>
    <property type="project" value="TreeGrafter"/>
</dbReference>
<feature type="region of interest" description="Disordered" evidence="7">
    <location>
        <begin position="1"/>
        <end position="92"/>
    </location>
</feature>
<feature type="compositionally biased region" description="Basic residues" evidence="7">
    <location>
        <begin position="61"/>
        <end position="76"/>
    </location>
</feature>
<dbReference type="PANTHER" id="PTHR28280">
    <property type="entry name" value="SHUTTLING PRE-60S FACTOR ECM1"/>
    <property type="match status" value="1"/>
</dbReference>
<evidence type="ECO:0000313" key="9">
    <source>
        <dbReference type="Proteomes" id="UP000008066"/>
    </source>
</evidence>
<keyword evidence="9" id="KW-1185">Reference proteome</keyword>
<feature type="compositionally biased region" description="Low complexity" evidence="7">
    <location>
        <begin position="158"/>
        <end position="168"/>
    </location>
</feature>
<comment type="subcellular location">
    <subcellularLocation>
        <location evidence="2">Cytoplasm</location>
    </subcellularLocation>
    <subcellularLocation>
        <location evidence="1">Nucleus</location>
    </subcellularLocation>
</comment>
<feature type="compositionally biased region" description="Basic residues" evidence="7">
    <location>
        <begin position="8"/>
        <end position="21"/>
    </location>
</feature>
<feature type="region of interest" description="Disordered" evidence="7">
    <location>
        <begin position="155"/>
        <end position="197"/>
    </location>
</feature>
<protein>
    <recommendedName>
        <fullName evidence="10">Alb1-domain-containing protein</fullName>
    </recommendedName>
</protein>
<dbReference type="KEGG" id="cthr:CTHT_0028880"/>
<keyword evidence="6" id="KW-0539">Nucleus</keyword>
<dbReference type="GeneID" id="18256926"/>
<dbReference type="EMBL" id="GL988041">
    <property type="protein sequence ID" value="EGS21048.1"/>
    <property type="molecule type" value="Genomic_DNA"/>
</dbReference>
<name>G0S7U8_CHATD</name>
<keyword evidence="3" id="KW-0813">Transport</keyword>
<dbReference type="GO" id="GO:0000055">
    <property type="term" value="P:ribosomal large subunit export from nucleus"/>
    <property type="evidence" value="ECO:0007669"/>
    <property type="project" value="TreeGrafter"/>
</dbReference>
<proteinExistence type="predicted"/>
<dbReference type="Proteomes" id="UP000008066">
    <property type="component" value="Unassembled WGS sequence"/>
</dbReference>
<evidence type="ECO:0000256" key="3">
    <source>
        <dbReference type="ARBA" id="ARBA00022448"/>
    </source>
</evidence>
<dbReference type="eggNOG" id="ENOG502SC3P">
    <property type="taxonomic scope" value="Eukaryota"/>
</dbReference>
<evidence type="ECO:0000256" key="1">
    <source>
        <dbReference type="ARBA" id="ARBA00004123"/>
    </source>
</evidence>
<dbReference type="OrthoDB" id="5304887at2759"/>
<dbReference type="PANTHER" id="PTHR28280:SF1">
    <property type="entry name" value="SHUTTLING PRE-60S FACTOR ECM1"/>
    <property type="match status" value="1"/>
</dbReference>
<dbReference type="AlphaFoldDB" id="G0S7U8"/>
<evidence type="ECO:0000256" key="2">
    <source>
        <dbReference type="ARBA" id="ARBA00004496"/>
    </source>
</evidence>
<dbReference type="GO" id="GO:0005737">
    <property type="term" value="C:cytoplasm"/>
    <property type="evidence" value="ECO:0007669"/>
    <property type="project" value="UniProtKB-SubCell"/>
</dbReference>
<evidence type="ECO:0000313" key="8">
    <source>
        <dbReference type="EMBL" id="EGS21048.1"/>
    </source>
</evidence>
<evidence type="ECO:0008006" key="10">
    <source>
        <dbReference type="Google" id="ProtNLM"/>
    </source>
</evidence>
<dbReference type="OMA" id="HEKGMDR"/>
<feature type="compositionally biased region" description="Basic and acidic residues" evidence="7">
    <location>
        <begin position="77"/>
        <end position="91"/>
    </location>
</feature>
<dbReference type="HOGENOM" id="CLU_085138_0_0_1"/>
<feature type="compositionally biased region" description="Basic and acidic residues" evidence="7">
    <location>
        <begin position="29"/>
        <end position="39"/>
    </location>
</feature>
<dbReference type="InterPro" id="IPR022784">
    <property type="entry name" value="Ribosome_bgen_Alb1"/>
</dbReference>
<keyword evidence="4" id="KW-0963">Cytoplasm</keyword>